<feature type="region of interest" description="Disordered" evidence="1">
    <location>
        <begin position="246"/>
        <end position="277"/>
    </location>
</feature>
<dbReference type="EMBL" id="JAULSW010000001">
    <property type="protein sequence ID" value="KAK3393055.1"/>
    <property type="molecule type" value="Genomic_DNA"/>
</dbReference>
<dbReference type="AlphaFoldDB" id="A0AAE0U748"/>
<feature type="compositionally biased region" description="Polar residues" evidence="1">
    <location>
        <begin position="1"/>
        <end position="16"/>
    </location>
</feature>
<sequence length="277" mass="29590">MASQGESSDNTSSVRTTVVVEAEPQQPCMEEGDSTSAAVKSGQPEVDSQIQAYVRPKAFRKLSNASSIISEIFHHPDVAEDKIRGKIKRDNDRETSRDLIDFLNNTPPPTGNNLSVPAAGEGNPGETEKTKRPIFWTLRKKLKASKATKVGGPTTAGGLKRPTSAIPGRTSNGKPYLAIVPHEYMGGLNATPGAVFFPELSNLGRSVATFPNQVPEIHKPVNDSAIPASPPIHNGQIVGGSLLSPDQNLESWSDDASREAQSVHPRIADTSDLALLQ</sequence>
<evidence type="ECO:0000313" key="3">
    <source>
        <dbReference type="Proteomes" id="UP001285441"/>
    </source>
</evidence>
<accession>A0AAE0U748</accession>
<feature type="region of interest" description="Disordered" evidence="1">
    <location>
        <begin position="1"/>
        <end position="45"/>
    </location>
</feature>
<keyword evidence="3" id="KW-1185">Reference proteome</keyword>
<organism evidence="2 3">
    <name type="scientific">Podospora didyma</name>
    <dbReference type="NCBI Taxonomy" id="330526"/>
    <lineage>
        <taxon>Eukaryota</taxon>
        <taxon>Fungi</taxon>
        <taxon>Dikarya</taxon>
        <taxon>Ascomycota</taxon>
        <taxon>Pezizomycotina</taxon>
        <taxon>Sordariomycetes</taxon>
        <taxon>Sordariomycetidae</taxon>
        <taxon>Sordariales</taxon>
        <taxon>Podosporaceae</taxon>
        <taxon>Podospora</taxon>
    </lineage>
</organism>
<evidence type="ECO:0000313" key="2">
    <source>
        <dbReference type="EMBL" id="KAK3393055.1"/>
    </source>
</evidence>
<name>A0AAE0U748_9PEZI</name>
<reference evidence="2" key="1">
    <citation type="journal article" date="2023" name="Mol. Phylogenet. Evol.">
        <title>Genome-scale phylogeny and comparative genomics of the fungal order Sordariales.</title>
        <authorList>
            <person name="Hensen N."/>
            <person name="Bonometti L."/>
            <person name="Westerberg I."/>
            <person name="Brannstrom I.O."/>
            <person name="Guillou S."/>
            <person name="Cros-Aarteil S."/>
            <person name="Calhoun S."/>
            <person name="Haridas S."/>
            <person name="Kuo A."/>
            <person name="Mondo S."/>
            <person name="Pangilinan J."/>
            <person name="Riley R."/>
            <person name="LaButti K."/>
            <person name="Andreopoulos B."/>
            <person name="Lipzen A."/>
            <person name="Chen C."/>
            <person name="Yan M."/>
            <person name="Daum C."/>
            <person name="Ng V."/>
            <person name="Clum A."/>
            <person name="Steindorff A."/>
            <person name="Ohm R.A."/>
            <person name="Martin F."/>
            <person name="Silar P."/>
            <person name="Natvig D.O."/>
            <person name="Lalanne C."/>
            <person name="Gautier V."/>
            <person name="Ament-Velasquez S.L."/>
            <person name="Kruys A."/>
            <person name="Hutchinson M.I."/>
            <person name="Powell A.J."/>
            <person name="Barry K."/>
            <person name="Miller A.N."/>
            <person name="Grigoriev I.V."/>
            <person name="Debuchy R."/>
            <person name="Gladieux P."/>
            <person name="Hiltunen Thoren M."/>
            <person name="Johannesson H."/>
        </authorList>
    </citation>
    <scope>NUCLEOTIDE SEQUENCE</scope>
    <source>
        <strain evidence="2">CBS 232.78</strain>
    </source>
</reference>
<feature type="region of interest" description="Disordered" evidence="1">
    <location>
        <begin position="146"/>
        <end position="169"/>
    </location>
</feature>
<gene>
    <name evidence="2" type="ORF">B0H63DRAFT_8220</name>
</gene>
<evidence type="ECO:0000256" key="1">
    <source>
        <dbReference type="SAM" id="MobiDB-lite"/>
    </source>
</evidence>
<proteinExistence type="predicted"/>
<comment type="caution">
    <text evidence="2">The sequence shown here is derived from an EMBL/GenBank/DDBJ whole genome shotgun (WGS) entry which is preliminary data.</text>
</comment>
<dbReference type="Proteomes" id="UP001285441">
    <property type="component" value="Unassembled WGS sequence"/>
</dbReference>
<feature type="region of interest" description="Disordered" evidence="1">
    <location>
        <begin position="102"/>
        <end position="129"/>
    </location>
</feature>
<protein>
    <submittedName>
        <fullName evidence="2">Uncharacterized protein</fullName>
    </submittedName>
</protein>
<reference evidence="2" key="2">
    <citation type="submission" date="2023-06" db="EMBL/GenBank/DDBJ databases">
        <authorList>
            <consortium name="Lawrence Berkeley National Laboratory"/>
            <person name="Haridas S."/>
            <person name="Hensen N."/>
            <person name="Bonometti L."/>
            <person name="Westerberg I."/>
            <person name="Brannstrom I.O."/>
            <person name="Guillou S."/>
            <person name="Cros-Aarteil S."/>
            <person name="Calhoun S."/>
            <person name="Kuo A."/>
            <person name="Mondo S."/>
            <person name="Pangilinan J."/>
            <person name="Riley R."/>
            <person name="LaButti K."/>
            <person name="Andreopoulos B."/>
            <person name="Lipzen A."/>
            <person name="Chen C."/>
            <person name="Yanf M."/>
            <person name="Daum C."/>
            <person name="Ng V."/>
            <person name="Clum A."/>
            <person name="Steindorff A."/>
            <person name="Ohm R."/>
            <person name="Martin F."/>
            <person name="Silar P."/>
            <person name="Natvig D."/>
            <person name="Lalanne C."/>
            <person name="Gautier V."/>
            <person name="Ament-velasquez S.L."/>
            <person name="Kruys A."/>
            <person name="Hutchinson M.I."/>
            <person name="Powell A.J."/>
            <person name="Barry K."/>
            <person name="Miller A.N."/>
            <person name="Grigoriev I.V."/>
            <person name="Debuchy R."/>
            <person name="Gladieux P."/>
            <person name="Thoren M.H."/>
            <person name="Johannesson H."/>
        </authorList>
    </citation>
    <scope>NUCLEOTIDE SEQUENCE</scope>
    <source>
        <strain evidence="2">CBS 232.78</strain>
    </source>
</reference>